<dbReference type="InterPro" id="IPR050471">
    <property type="entry name" value="AB_hydrolase"/>
</dbReference>
<dbReference type="GO" id="GO:0046503">
    <property type="term" value="P:glycerolipid catabolic process"/>
    <property type="evidence" value="ECO:0007669"/>
    <property type="project" value="TreeGrafter"/>
</dbReference>
<accession>A0A4R4RFD2</accession>
<dbReference type="SUPFAM" id="SSF53474">
    <property type="entry name" value="alpha/beta-Hydrolases"/>
    <property type="match status" value="1"/>
</dbReference>
<dbReference type="GO" id="GO:0004806">
    <property type="term" value="F:triacylglycerol lipase activity"/>
    <property type="evidence" value="ECO:0007669"/>
    <property type="project" value="TreeGrafter"/>
</dbReference>
<sequence>MQTTTSADGTTIAYDLAGSGSPIVFVSGAFNDRHTLAPVAGELASTHTVVCYDRRGRGGSGDVGPYAVEREIEDLHAVLEVVGGTAAVFGFSSGANLGLLAAARGVPVTSLIMYEVPFVFDDADRRPADLPARLSSLVAAGKRAEAVTTFQLEGIGLPPEMVAGIRQAPFFPALEAIAHTVVYDAMVTGPPYDRPTPEMRAVDVPILVLTGTETWPVLRKAAETLPGLLSDARYETVPGGENHTISPADTAVAVRDFLDRVPSRSAGRRREP</sequence>
<dbReference type="InterPro" id="IPR029058">
    <property type="entry name" value="AB_hydrolase_fold"/>
</dbReference>
<name>A0A4R4RFD2_9ACTN</name>
<comment type="caution">
    <text evidence="2">The sequence shown here is derived from an EMBL/GenBank/DDBJ whole genome shotgun (WGS) entry which is preliminary data.</text>
</comment>
<dbReference type="PANTHER" id="PTHR43433:SF5">
    <property type="entry name" value="AB HYDROLASE-1 DOMAIN-CONTAINING PROTEIN"/>
    <property type="match status" value="1"/>
</dbReference>
<reference evidence="2 3" key="1">
    <citation type="submission" date="2019-02" db="EMBL/GenBank/DDBJ databases">
        <title>Draft genome sequences of novel Actinobacteria.</title>
        <authorList>
            <person name="Sahin N."/>
            <person name="Ay H."/>
            <person name="Saygin H."/>
        </authorList>
    </citation>
    <scope>NUCLEOTIDE SEQUENCE [LARGE SCALE GENOMIC DNA]</scope>
    <source>
        <strain evidence="2 3">KC603</strain>
    </source>
</reference>
<dbReference type="EMBL" id="SMKL01000062">
    <property type="protein sequence ID" value="TDC48081.1"/>
    <property type="molecule type" value="Genomic_DNA"/>
</dbReference>
<gene>
    <name evidence="2" type="ORF">E1212_22225</name>
</gene>
<evidence type="ECO:0000313" key="3">
    <source>
        <dbReference type="Proteomes" id="UP000295621"/>
    </source>
</evidence>
<proteinExistence type="predicted"/>
<protein>
    <submittedName>
        <fullName evidence="2">Alpha/beta hydrolase</fullName>
    </submittedName>
</protein>
<dbReference type="Gene3D" id="3.40.50.1820">
    <property type="entry name" value="alpha/beta hydrolase"/>
    <property type="match status" value="1"/>
</dbReference>
<dbReference type="Pfam" id="PF12697">
    <property type="entry name" value="Abhydrolase_6"/>
    <property type="match status" value="1"/>
</dbReference>
<dbReference type="Proteomes" id="UP000295621">
    <property type="component" value="Unassembled WGS sequence"/>
</dbReference>
<dbReference type="InterPro" id="IPR000073">
    <property type="entry name" value="AB_hydrolase_1"/>
</dbReference>
<dbReference type="PANTHER" id="PTHR43433">
    <property type="entry name" value="HYDROLASE, ALPHA/BETA FOLD FAMILY PROTEIN"/>
    <property type="match status" value="1"/>
</dbReference>
<keyword evidence="3" id="KW-1185">Reference proteome</keyword>
<evidence type="ECO:0000313" key="2">
    <source>
        <dbReference type="EMBL" id="TDC48081.1"/>
    </source>
</evidence>
<organism evidence="2 3">
    <name type="scientific">Jiangella ureilytica</name>
    <dbReference type="NCBI Taxonomy" id="2530374"/>
    <lineage>
        <taxon>Bacteria</taxon>
        <taxon>Bacillati</taxon>
        <taxon>Actinomycetota</taxon>
        <taxon>Actinomycetes</taxon>
        <taxon>Jiangellales</taxon>
        <taxon>Jiangellaceae</taxon>
        <taxon>Jiangella</taxon>
    </lineage>
</organism>
<dbReference type="AlphaFoldDB" id="A0A4R4RFD2"/>
<dbReference type="RefSeq" id="WP_131986516.1">
    <property type="nucleotide sequence ID" value="NZ_SMKL01000062.1"/>
</dbReference>
<keyword evidence="2" id="KW-0378">Hydrolase</keyword>
<dbReference type="OrthoDB" id="63519at2"/>
<evidence type="ECO:0000259" key="1">
    <source>
        <dbReference type="Pfam" id="PF12697"/>
    </source>
</evidence>
<feature type="domain" description="AB hydrolase-1" evidence="1">
    <location>
        <begin position="23"/>
        <end position="241"/>
    </location>
</feature>